<evidence type="ECO:0000259" key="1">
    <source>
        <dbReference type="PROSITE" id="PS50943"/>
    </source>
</evidence>
<dbReference type="RefSeq" id="WP_144865709.1">
    <property type="nucleotide sequence ID" value="NZ_LR213798.1"/>
</dbReference>
<sequence length="124" mass="14392">MATFIITSEDTLAKHNLAKLLKELRGSDTQRQFAKRLKISYTSIQDWEKQIRLPNEKNLQRIAQLKGWTYLELVLFLFGSDARSVITTTEPLEVIRACVPKLSPRKRQELEDYLSLPAEDSQRT</sequence>
<dbReference type="GO" id="GO:0003677">
    <property type="term" value="F:DNA binding"/>
    <property type="evidence" value="ECO:0007669"/>
    <property type="project" value="InterPro"/>
</dbReference>
<proteinExistence type="predicted"/>
<dbReference type="Proteomes" id="UP000320055">
    <property type="component" value="Unassembled WGS sequence"/>
</dbReference>
<dbReference type="AlphaFoldDB" id="A0A563VWN7"/>
<dbReference type="InterPro" id="IPR001387">
    <property type="entry name" value="Cro/C1-type_HTH"/>
</dbReference>
<dbReference type="InterPro" id="IPR010982">
    <property type="entry name" value="Lambda_DNA-bd_dom_sf"/>
</dbReference>
<dbReference type="Gene3D" id="1.10.260.40">
    <property type="entry name" value="lambda repressor-like DNA-binding domains"/>
    <property type="match status" value="1"/>
</dbReference>
<gene>
    <name evidence="2" type="ORF">H1P_380020</name>
</gene>
<evidence type="ECO:0000313" key="3">
    <source>
        <dbReference type="Proteomes" id="UP000320055"/>
    </source>
</evidence>
<dbReference type="PROSITE" id="PS50943">
    <property type="entry name" value="HTH_CROC1"/>
    <property type="match status" value="1"/>
</dbReference>
<dbReference type="SMART" id="SM00530">
    <property type="entry name" value="HTH_XRE"/>
    <property type="match status" value="1"/>
</dbReference>
<keyword evidence="3" id="KW-1185">Reference proteome</keyword>
<reference evidence="2 3" key="1">
    <citation type="submission" date="2019-01" db="EMBL/GenBank/DDBJ databases">
        <authorList>
            <person name="Brito A."/>
        </authorList>
    </citation>
    <scope>NUCLEOTIDE SEQUENCE [LARGE SCALE GENOMIC DNA]</scope>
    <source>
        <strain evidence="2">1</strain>
    </source>
</reference>
<dbReference type="CDD" id="cd00093">
    <property type="entry name" value="HTH_XRE"/>
    <property type="match status" value="1"/>
</dbReference>
<dbReference type="Pfam" id="PF01381">
    <property type="entry name" value="HTH_3"/>
    <property type="match status" value="1"/>
</dbReference>
<evidence type="ECO:0000313" key="2">
    <source>
        <dbReference type="EMBL" id="VEP15869.1"/>
    </source>
</evidence>
<accession>A0A563VWN7</accession>
<organism evidence="2 3">
    <name type="scientific">Hyella patelloides LEGE 07179</name>
    <dbReference type="NCBI Taxonomy" id="945734"/>
    <lineage>
        <taxon>Bacteria</taxon>
        <taxon>Bacillati</taxon>
        <taxon>Cyanobacteriota</taxon>
        <taxon>Cyanophyceae</taxon>
        <taxon>Pleurocapsales</taxon>
        <taxon>Hyellaceae</taxon>
        <taxon>Hyella</taxon>
    </lineage>
</organism>
<dbReference type="OrthoDB" id="465668at2"/>
<feature type="domain" description="HTH cro/C1-type" evidence="1">
    <location>
        <begin position="29"/>
        <end position="73"/>
    </location>
</feature>
<dbReference type="SUPFAM" id="SSF47413">
    <property type="entry name" value="lambda repressor-like DNA-binding domains"/>
    <property type="match status" value="1"/>
</dbReference>
<protein>
    <recommendedName>
        <fullName evidence="1">HTH cro/C1-type domain-containing protein</fullName>
    </recommendedName>
</protein>
<dbReference type="EMBL" id="CAACVJ010000312">
    <property type="protein sequence ID" value="VEP15869.1"/>
    <property type="molecule type" value="Genomic_DNA"/>
</dbReference>
<name>A0A563VWN7_9CYAN</name>